<dbReference type="Proteomes" id="UP000031364">
    <property type="component" value="Unassembled WGS sequence"/>
</dbReference>
<reference evidence="1 2" key="1">
    <citation type="journal article" date="2014" name="Int. J. Syst. Evol. Microbiol.">
        <title>Nocardia vulneris sp. nov., isolated from wounds of human patients in North America.</title>
        <authorList>
            <person name="Lasker B.A."/>
            <person name="Bell M."/>
            <person name="Klenk H.P."/>
            <person name="Sproer C."/>
            <person name="Schumann C."/>
            <person name="Schumann P."/>
            <person name="Brown J.M."/>
        </authorList>
    </citation>
    <scope>NUCLEOTIDE SEQUENCE [LARGE SCALE GENOMIC DNA]</scope>
    <source>
        <strain evidence="1 2">W9851</strain>
    </source>
</reference>
<evidence type="ECO:0000313" key="2">
    <source>
        <dbReference type="Proteomes" id="UP000031364"/>
    </source>
</evidence>
<protein>
    <recommendedName>
        <fullName evidence="3">Resolvase/invertase-type recombinase catalytic domain-containing protein</fullName>
    </recommendedName>
</protein>
<dbReference type="EMBL" id="JNFP01000002">
    <property type="protein sequence ID" value="KIA66466.1"/>
    <property type="molecule type" value="Genomic_DNA"/>
</dbReference>
<accession>A0ABR4ZME9</accession>
<comment type="caution">
    <text evidence="1">The sequence shown here is derived from an EMBL/GenBank/DDBJ whole genome shotgun (WGS) entry which is preliminary data.</text>
</comment>
<proteinExistence type="predicted"/>
<dbReference type="RefSeq" id="WP_043664096.1">
    <property type="nucleotide sequence ID" value="NZ_BDCI01000007.1"/>
</dbReference>
<gene>
    <name evidence="1" type="ORF">FG87_02465</name>
</gene>
<evidence type="ECO:0008006" key="3">
    <source>
        <dbReference type="Google" id="ProtNLM"/>
    </source>
</evidence>
<keyword evidence="2" id="KW-1185">Reference proteome</keyword>
<evidence type="ECO:0000313" key="1">
    <source>
        <dbReference type="EMBL" id="KIA66466.1"/>
    </source>
</evidence>
<organism evidence="1 2">
    <name type="scientific">Nocardia vulneris</name>
    <dbReference type="NCBI Taxonomy" id="1141657"/>
    <lineage>
        <taxon>Bacteria</taxon>
        <taxon>Bacillati</taxon>
        <taxon>Actinomycetota</taxon>
        <taxon>Actinomycetes</taxon>
        <taxon>Mycobacteriales</taxon>
        <taxon>Nocardiaceae</taxon>
        <taxon>Nocardia</taxon>
    </lineage>
</organism>
<sequence>MTTDDTNRPASEATSTHAWIDESSIERVAEGAGGFYVLAAVIASPLDCEAFRMDLAALLPKGAGRLHWRDESAAQRRKVVDAITGYGLTNLVVISDQADSRKQERARRKGMERMLVELASLEVSQVVIEARTKALNSRDQSLVATLRTSGALPTRMRVDFESPKTEPMLWIPDAVAGATGLAHRGGDAGFLAKLSEVTVQIDLRSA</sequence>
<name>A0ABR4ZME9_9NOCA</name>